<evidence type="ECO:0000256" key="1">
    <source>
        <dbReference type="ARBA" id="ARBA00007837"/>
    </source>
</evidence>
<evidence type="ECO:0000313" key="6">
    <source>
        <dbReference type="EMBL" id="OQR79350.1"/>
    </source>
</evidence>
<dbReference type="EMBL" id="MNPL01001224">
    <property type="protein sequence ID" value="OQR79350.1"/>
    <property type="molecule type" value="Genomic_DNA"/>
</dbReference>
<protein>
    <recommendedName>
        <fullName evidence="8">Phosphoenolpyruvate synthase-like</fullName>
    </recommendedName>
</protein>
<dbReference type="SUPFAM" id="SSF56059">
    <property type="entry name" value="Glutathione synthetase ATP-binding domain-like"/>
    <property type="match status" value="1"/>
</dbReference>
<dbReference type="InterPro" id="IPR036637">
    <property type="entry name" value="Phosphohistidine_dom_sf"/>
</dbReference>
<evidence type="ECO:0000313" key="7">
    <source>
        <dbReference type="Proteomes" id="UP000192247"/>
    </source>
</evidence>
<feature type="compositionally biased region" description="Polar residues" evidence="2">
    <location>
        <begin position="301"/>
        <end position="314"/>
    </location>
</feature>
<dbReference type="InterPro" id="IPR051549">
    <property type="entry name" value="PEP_Utilizing_Enz"/>
</dbReference>
<evidence type="ECO:0000256" key="2">
    <source>
        <dbReference type="SAM" id="MobiDB-lite"/>
    </source>
</evidence>
<dbReference type="GO" id="GO:0005524">
    <property type="term" value="F:ATP binding"/>
    <property type="evidence" value="ECO:0007669"/>
    <property type="project" value="InterPro"/>
</dbReference>
<dbReference type="InterPro" id="IPR002192">
    <property type="entry name" value="PPDK_AMP/ATP-bd"/>
</dbReference>
<dbReference type="InterPro" id="IPR008279">
    <property type="entry name" value="PEP-util_enz_mobile_dom"/>
</dbReference>
<comment type="similarity">
    <text evidence="1">Belongs to the PEP-utilizing enzyme family.</text>
</comment>
<dbReference type="OrthoDB" id="6503891at2759"/>
<dbReference type="PANTHER" id="PTHR43615:SF1">
    <property type="entry name" value="PPDK_N DOMAIN-CONTAINING PROTEIN"/>
    <property type="match status" value="1"/>
</dbReference>
<sequence length="1421" mass="159004">MFFYCISCTVLVYSFCVGGALFLFTWMAKNGRGVEQSTTVAKMKSCGKGTNLIRQILLAALWVLGHHGKNQIHNKSIFYLSRLLYCHVYFRFCRQSIFSKYTFDSCDSTKRAFIALDNEYSIEYPVSQKQLEHEGAQEVLLAAMRSSGEFLFVRMVRATQRQAQVYLLLKDHKGRLFENVQNTTGHLPLDISQNNMFHAGGLRMTCIEPMRKWRISFNGMMLNKETGEAMYIRFVFIWSAHTDVFDWHNMVPTHRLIDYCLDPEQKLYQTISAIELCQDYLRGFEQTGYLVGMLQVGNTSAPSNEKLNSTSSESQMDEEPEQELHLRGNFVRMRHPRDDYGVILGEGPHLIGFAHSFVYSVKGQMLQLSCLKFANNERALLFGSFVGTSGFKDPIESIIDDKGNEVDSNGAFTSPVLNIKTFELSHDLLRSEGEILSSSKSFLGWNTDLRISTFDAMIDGNKAFGIFVQGVLVGVRNNELIKPPLNIIDHDYLPSPAPYVVNLKDPHCKNCNLTGGKGSSLAILMELSSIDLCTSLRTKDDMKVKFAIPSGIVVTTAAFKRFMQSPAMAMVKRDLNNVLATTSVEEMKSTTTACAQRVAREPMPSCIADDIVAQLQNLFPDLPSKRFAVRSSCAGEDSEDMSAAGQMETFLGVKGEKEIITAVAKCWASQFYHVAVGYKRRYGQELVSEMAVVIMEMVPADCAGVMFTCDPLTGNPSTIYITSNFGLGESVVSAMVDLDTVRISRDINGHMKVNDIAIGKKDLKIVMDLEAGGTREEKIISSIGETARSSLSSKQATLLAYVGAAIERCYGDWRDIEWAFAEETLFVLQARPVTFIDRPTDFEIATEFDCAAPAENSCYSKANVGEVLHGSLSPLGIDVILKVCLNSIINGRIQSARERRYALHPYGSKLFRIARQHFFMDLSEIVQFIPDLSDTRAVESQMLNLCGRIIDDPDLYIGDTSDLPRSTSFFERHNESIQAKWLSNIKIRIFRWLSRRLARFPASTMTINELFKGLLDSITRAADYGMSSHQTASIGSSLWSNDIVNFLSSHTDESMETIYGDLSKLLSSANNVVSCDAPRDIEALAAIVSREIGKDTFVNASSDAAFAMLKGQDTFPQSCAAFAKFLNDHGHRGYNEFDVYQQVWSSNPELVIGTIQTMMRNDLHENSNVKTHESVWTAVNSIHCKLTFWQKIRLSVMVHLTRKAVGSRENSKSLMIWNQDVCRQWCWALATKMHKEGRLPDKTLLFFCTINEINTLLRVRDPAIIARAYHRQRLYPELVALQFPEYSRGIVRPIVEEPPIFEDGVVKIKGFPISKGRIQAKARVITKLEEAASIQRGEILITYATDIGWSPYFPLLSGIATELGGLMSHGAVVAREYGLPCVVGVFGARQAFRTGDAVLLDGTKGYLLRIEEAQEAVPVVQ</sequence>
<keyword evidence="3" id="KW-0812">Transmembrane</keyword>
<keyword evidence="3" id="KW-1133">Transmembrane helix</keyword>
<feature type="domain" description="Pyruvate phosphate dikinase AMP/ATP-binding" evidence="5">
    <location>
        <begin position="512"/>
        <end position="841"/>
    </location>
</feature>
<evidence type="ECO:0000259" key="5">
    <source>
        <dbReference type="Pfam" id="PF01326"/>
    </source>
</evidence>
<evidence type="ECO:0000256" key="3">
    <source>
        <dbReference type="SAM" id="Phobius"/>
    </source>
</evidence>
<dbReference type="SUPFAM" id="SSF52009">
    <property type="entry name" value="Phosphohistidine domain"/>
    <property type="match status" value="1"/>
</dbReference>
<dbReference type="Pfam" id="PF00391">
    <property type="entry name" value="PEP-utilizers"/>
    <property type="match status" value="1"/>
</dbReference>
<feature type="transmembrane region" description="Helical" evidence="3">
    <location>
        <begin position="7"/>
        <end position="28"/>
    </location>
</feature>
<organism evidence="6 7">
    <name type="scientific">Tropilaelaps mercedesae</name>
    <dbReference type="NCBI Taxonomy" id="418985"/>
    <lineage>
        <taxon>Eukaryota</taxon>
        <taxon>Metazoa</taxon>
        <taxon>Ecdysozoa</taxon>
        <taxon>Arthropoda</taxon>
        <taxon>Chelicerata</taxon>
        <taxon>Arachnida</taxon>
        <taxon>Acari</taxon>
        <taxon>Parasitiformes</taxon>
        <taxon>Mesostigmata</taxon>
        <taxon>Gamasina</taxon>
        <taxon>Dermanyssoidea</taxon>
        <taxon>Laelapidae</taxon>
        <taxon>Tropilaelaps</taxon>
    </lineage>
</organism>
<dbReference type="Gene3D" id="3.30.1490.20">
    <property type="entry name" value="ATP-grasp fold, A domain"/>
    <property type="match status" value="1"/>
</dbReference>
<name>A0A1V9Y0X2_9ACAR</name>
<gene>
    <name evidence="6" type="ORF">BIW11_02569</name>
</gene>
<dbReference type="GO" id="GO:0016301">
    <property type="term" value="F:kinase activity"/>
    <property type="evidence" value="ECO:0007669"/>
    <property type="project" value="InterPro"/>
</dbReference>
<dbReference type="PANTHER" id="PTHR43615">
    <property type="entry name" value="PHOSPHOENOLPYRUVATE SYNTHASE-RELATED"/>
    <property type="match status" value="1"/>
</dbReference>
<feature type="region of interest" description="Disordered" evidence="2">
    <location>
        <begin position="301"/>
        <end position="321"/>
    </location>
</feature>
<keyword evidence="7" id="KW-1185">Reference proteome</keyword>
<evidence type="ECO:0008006" key="8">
    <source>
        <dbReference type="Google" id="ProtNLM"/>
    </source>
</evidence>
<reference evidence="6 7" key="1">
    <citation type="journal article" date="2017" name="Gigascience">
        <title>Draft genome of the honey bee ectoparasitic mite, Tropilaelaps mercedesae, is shaped by the parasitic life history.</title>
        <authorList>
            <person name="Dong X."/>
            <person name="Armstrong S.D."/>
            <person name="Xia D."/>
            <person name="Makepeace B.L."/>
            <person name="Darby A.C."/>
            <person name="Kadowaki T."/>
        </authorList>
    </citation>
    <scope>NUCLEOTIDE SEQUENCE [LARGE SCALE GENOMIC DNA]</scope>
    <source>
        <strain evidence="6">Wuxi-XJTLU</strain>
    </source>
</reference>
<dbReference type="Gene3D" id="3.30.470.20">
    <property type="entry name" value="ATP-grasp fold, B domain"/>
    <property type="match status" value="1"/>
</dbReference>
<dbReference type="Gene3D" id="3.50.30.10">
    <property type="entry name" value="Phosphohistidine domain"/>
    <property type="match status" value="1"/>
</dbReference>
<comment type="caution">
    <text evidence="6">The sequence shown here is derived from an EMBL/GenBank/DDBJ whole genome shotgun (WGS) entry which is preliminary data.</text>
</comment>
<dbReference type="InParanoid" id="A0A1V9Y0X2"/>
<accession>A0A1V9Y0X2</accession>
<dbReference type="Pfam" id="PF01326">
    <property type="entry name" value="PPDK_N"/>
    <property type="match status" value="1"/>
</dbReference>
<keyword evidence="3" id="KW-0472">Membrane</keyword>
<evidence type="ECO:0000259" key="4">
    <source>
        <dbReference type="Pfam" id="PF00391"/>
    </source>
</evidence>
<dbReference type="Proteomes" id="UP000192247">
    <property type="component" value="Unassembled WGS sequence"/>
</dbReference>
<dbReference type="InterPro" id="IPR013815">
    <property type="entry name" value="ATP_grasp_subdomain_1"/>
</dbReference>
<proteinExistence type="inferred from homology"/>
<feature type="domain" description="PEP-utilising enzyme mobile" evidence="4">
    <location>
        <begin position="1334"/>
        <end position="1405"/>
    </location>
</feature>
<dbReference type="STRING" id="418985.A0A1V9Y0X2"/>